<accession>A0A553NC22</accession>
<evidence type="ECO:0000256" key="1">
    <source>
        <dbReference type="SAM" id="MobiDB-lite"/>
    </source>
</evidence>
<dbReference type="AlphaFoldDB" id="A0A553NC22"/>
<sequence length="59" mass="6852">MSGQQTLPPEIEIFARKVWVSRTEVGDCQMQPLRPLPVMIRPQWDPKTDGEWKKGKPSF</sequence>
<feature type="compositionally biased region" description="Basic and acidic residues" evidence="1">
    <location>
        <begin position="44"/>
        <end position="59"/>
    </location>
</feature>
<protein>
    <submittedName>
        <fullName evidence="2">Uncharacterized protein</fullName>
    </submittedName>
</protein>
<dbReference type="EMBL" id="VCGU01000458">
    <property type="protein sequence ID" value="TRY62996.1"/>
    <property type="molecule type" value="Genomic_DNA"/>
</dbReference>
<reference evidence="2 3" key="1">
    <citation type="journal article" date="2018" name="Nat. Ecol. Evol.">
        <title>Genomic signatures of mitonuclear coevolution across populations of Tigriopus californicus.</title>
        <authorList>
            <person name="Barreto F.S."/>
            <person name="Watson E.T."/>
            <person name="Lima T.G."/>
            <person name="Willett C.S."/>
            <person name="Edmands S."/>
            <person name="Li W."/>
            <person name="Burton R.S."/>
        </authorList>
    </citation>
    <scope>NUCLEOTIDE SEQUENCE [LARGE SCALE GENOMIC DNA]</scope>
    <source>
        <strain evidence="2 3">San Diego</strain>
    </source>
</reference>
<keyword evidence="3" id="KW-1185">Reference proteome</keyword>
<gene>
    <name evidence="2" type="ORF">TCAL_11171</name>
</gene>
<comment type="caution">
    <text evidence="2">The sequence shown here is derived from an EMBL/GenBank/DDBJ whole genome shotgun (WGS) entry which is preliminary data.</text>
</comment>
<feature type="region of interest" description="Disordered" evidence="1">
    <location>
        <begin position="40"/>
        <end position="59"/>
    </location>
</feature>
<name>A0A553NC22_TIGCA</name>
<dbReference type="Proteomes" id="UP000318571">
    <property type="component" value="Chromosome 10"/>
</dbReference>
<evidence type="ECO:0000313" key="2">
    <source>
        <dbReference type="EMBL" id="TRY62996.1"/>
    </source>
</evidence>
<evidence type="ECO:0000313" key="3">
    <source>
        <dbReference type="Proteomes" id="UP000318571"/>
    </source>
</evidence>
<organism evidence="2 3">
    <name type="scientific">Tigriopus californicus</name>
    <name type="common">Marine copepod</name>
    <dbReference type="NCBI Taxonomy" id="6832"/>
    <lineage>
        <taxon>Eukaryota</taxon>
        <taxon>Metazoa</taxon>
        <taxon>Ecdysozoa</taxon>
        <taxon>Arthropoda</taxon>
        <taxon>Crustacea</taxon>
        <taxon>Multicrustacea</taxon>
        <taxon>Hexanauplia</taxon>
        <taxon>Copepoda</taxon>
        <taxon>Harpacticoida</taxon>
        <taxon>Harpacticidae</taxon>
        <taxon>Tigriopus</taxon>
    </lineage>
</organism>
<proteinExistence type="predicted"/>